<evidence type="ECO:0000313" key="2">
    <source>
        <dbReference type="Proteomes" id="UP000814140"/>
    </source>
</evidence>
<organism evidence="1 2">
    <name type="scientific">Artomyces pyxidatus</name>
    <dbReference type="NCBI Taxonomy" id="48021"/>
    <lineage>
        <taxon>Eukaryota</taxon>
        <taxon>Fungi</taxon>
        <taxon>Dikarya</taxon>
        <taxon>Basidiomycota</taxon>
        <taxon>Agaricomycotina</taxon>
        <taxon>Agaricomycetes</taxon>
        <taxon>Russulales</taxon>
        <taxon>Auriscalpiaceae</taxon>
        <taxon>Artomyces</taxon>
    </lineage>
</organism>
<reference evidence="1" key="1">
    <citation type="submission" date="2021-03" db="EMBL/GenBank/DDBJ databases">
        <authorList>
            <consortium name="DOE Joint Genome Institute"/>
            <person name="Ahrendt S."/>
            <person name="Looney B.P."/>
            <person name="Miyauchi S."/>
            <person name="Morin E."/>
            <person name="Drula E."/>
            <person name="Courty P.E."/>
            <person name="Chicoki N."/>
            <person name="Fauchery L."/>
            <person name="Kohler A."/>
            <person name="Kuo A."/>
            <person name="Labutti K."/>
            <person name="Pangilinan J."/>
            <person name="Lipzen A."/>
            <person name="Riley R."/>
            <person name="Andreopoulos W."/>
            <person name="He G."/>
            <person name="Johnson J."/>
            <person name="Barry K.W."/>
            <person name="Grigoriev I.V."/>
            <person name="Nagy L."/>
            <person name="Hibbett D."/>
            <person name="Henrissat B."/>
            <person name="Matheny P.B."/>
            <person name="Labbe J."/>
            <person name="Martin F."/>
        </authorList>
    </citation>
    <scope>NUCLEOTIDE SEQUENCE</scope>
    <source>
        <strain evidence="1">HHB10654</strain>
    </source>
</reference>
<accession>A0ACB8T3V5</accession>
<name>A0ACB8T3V5_9AGAM</name>
<gene>
    <name evidence="1" type="ORF">BV25DRAFT_1990788</name>
</gene>
<comment type="caution">
    <text evidence="1">The sequence shown here is derived from an EMBL/GenBank/DDBJ whole genome shotgun (WGS) entry which is preliminary data.</text>
</comment>
<keyword evidence="2" id="KW-1185">Reference proteome</keyword>
<dbReference type="Proteomes" id="UP000814140">
    <property type="component" value="Unassembled WGS sequence"/>
</dbReference>
<proteinExistence type="predicted"/>
<evidence type="ECO:0000313" key="1">
    <source>
        <dbReference type="EMBL" id="KAI0063410.1"/>
    </source>
</evidence>
<dbReference type="EMBL" id="MU277203">
    <property type="protein sequence ID" value="KAI0063410.1"/>
    <property type="molecule type" value="Genomic_DNA"/>
</dbReference>
<sequence>MLGQSLPEYIFIRISIAGLRLIAPASIAYLASSWYAGEFLWSRTLGVYAVVEALFCFLVYFPRRVRMQQMASHPPLMSPAQRRELFDKCVQSMTSTSTAGWFTSRKGSRVRRGNAMDWLLWGLFSTHSGEMLQEWEEELDYYASVMGGFIGYDLDHGSNPEMQCLRLTLDPVVMVHRPFIWYMIVGIVDTLTSGGLLFLGFRHYNTQKWFHLFPPRPLHALFSNTSPDPDIPYWYRPHRSTTKLPILFIHGIGIGLYPYRPFFSELIKQDPDVGILAIEILPVSMHMTSPPLSREGMCAAIARILDAHNLPRVVVASHSYGTVITAHLHHSPTFAPRIAGTLLVDPIPFLLHHPAVAFNFVYRTPREANEWQLWYFASRDADIARALARHFFWFENILFKDEIEGRRFAVSLAGRDQIVDAKEVRRYLTGEEGGNGKWKDGNLEVLYWQDLDHATVFDTKERRRPLIEIMGKFVRSEDTFVT</sequence>
<protein>
    <submittedName>
        <fullName evidence="1">Uncharacterized protein</fullName>
    </submittedName>
</protein>
<reference evidence="1" key="2">
    <citation type="journal article" date="2022" name="New Phytol.">
        <title>Evolutionary transition to the ectomycorrhizal habit in the genomes of a hyperdiverse lineage of mushroom-forming fungi.</title>
        <authorList>
            <person name="Looney B."/>
            <person name="Miyauchi S."/>
            <person name="Morin E."/>
            <person name="Drula E."/>
            <person name="Courty P.E."/>
            <person name="Kohler A."/>
            <person name="Kuo A."/>
            <person name="LaButti K."/>
            <person name="Pangilinan J."/>
            <person name="Lipzen A."/>
            <person name="Riley R."/>
            <person name="Andreopoulos W."/>
            <person name="He G."/>
            <person name="Johnson J."/>
            <person name="Nolan M."/>
            <person name="Tritt A."/>
            <person name="Barry K.W."/>
            <person name="Grigoriev I.V."/>
            <person name="Nagy L.G."/>
            <person name="Hibbett D."/>
            <person name="Henrissat B."/>
            <person name="Matheny P.B."/>
            <person name="Labbe J."/>
            <person name="Martin F.M."/>
        </authorList>
    </citation>
    <scope>NUCLEOTIDE SEQUENCE</scope>
    <source>
        <strain evidence="1">HHB10654</strain>
    </source>
</reference>